<organism evidence="1 2">
    <name type="scientific">Caenorhabditis remanei</name>
    <name type="common">Caenorhabditis vulgaris</name>
    <dbReference type="NCBI Taxonomy" id="31234"/>
    <lineage>
        <taxon>Eukaryota</taxon>
        <taxon>Metazoa</taxon>
        <taxon>Ecdysozoa</taxon>
        <taxon>Nematoda</taxon>
        <taxon>Chromadorea</taxon>
        <taxon>Rhabditida</taxon>
        <taxon>Rhabditina</taxon>
        <taxon>Rhabditomorpha</taxon>
        <taxon>Rhabditoidea</taxon>
        <taxon>Rhabditidae</taxon>
        <taxon>Peloderinae</taxon>
        <taxon>Caenorhabditis</taxon>
    </lineage>
</organism>
<name>A0A6A5G3I8_CAERE</name>
<proteinExistence type="predicted"/>
<reference evidence="1 2" key="1">
    <citation type="submission" date="2019-12" db="EMBL/GenBank/DDBJ databases">
        <title>Chromosome-level assembly of the Caenorhabditis remanei genome.</title>
        <authorList>
            <person name="Teterina A.A."/>
            <person name="Willis J.H."/>
            <person name="Phillips P.C."/>
        </authorList>
    </citation>
    <scope>NUCLEOTIDE SEQUENCE [LARGE SCALE GENOMIC DNA]</scope>
    <source>
        <strain evidence="1 2">PX506</strain>
        <tissue evidence="1">Whole organism</tissue>
    </source>
</reference>
<protein>
    <submittedName>
        <fullName evidence="1">Uncharacterized protein</fullName>
    </submittedName>
</protein>
<evidence type="ECO:0000313" key="2">
    <source>
        <dbReference type="Proteomes" id="UP000483820"/>
    </source>
</evidence>
<sequence>MTVSAEKRPYVHRSCQPTCELRHLFGTELHLIVVALKPLKRRDEVTLPLEPDCLNFETQLKCLHHKWNLIMPKDMRLARRILIHPTVFFKTKPPNPTVFLKTTNPKNPKTLMHK</sequence>
<evidence type="ECO:0000313" key="1">
    <source>
        <dbReference type="EMBL" id="KAF1749558.1"/>
    </source>
</evidence>
<comment type="caution">
    <text evidence="1">The sequence shown here is derived from an EMBL/GenBank/DDBJ whole genome shotgun (WGS) entry which is preliminary data.</text>
</comment>
<gene>
    <name evidence="1" type="ORF">GCK72_026026</name>
</gene>
<dbReference type="RefSeq" id="XP_003102034.2">
    <property type="nucleotide sequence ID" value="XM_003101986.2"/>
</dbReference>
<dbReference type="Proteomes" id="UP000483820">
    <property type="component" value="Chromosome X"/>
</dbReference>
<accession>A0A6A5G3I8</accession>
<dbReference type="GeneID" id="9813834"/>
<dbReference type="KEGG" id="crq:GCK72_026026"/>
<dbReference type="CTD" id="9813834"/>
<dbReference type="EMBL" id="WUAV01000006">
    <property type="protein sequence ID" value="KAF1749558.1"/>
    <property type="molecule type" value="Genomic_DNA"/>
</dbReference>
<dbReference type="AlphaFoldDB" id="A0A6A5G3I8"/>